<dbReference type="InterPro" id="IPR036388">
    <property type="entry name" value="WH-like_DNA-bd_sf"/>
</dbReference>
<dbReference type="AlphaFoldDB" id="A0A1B9NIQ2"/>
<organism evidence="5 6">
    <name type="scientific">Microbacterium sediminis</name>
    <dbReference type="NCBI Taxonomy" id="904291"/>
    <lineage>
        <taxon>Bacteria</taxon>
        <taxon>Bacillati</taxon>
        <taxon>Actinomycetota</taxon>
        <taxon>Actinomycetes</taxon>
        <taxon>Micrococcales</taxon>
        <taxon>Microbacteriaceae</taxon>
        <taxon>Microbacterium</taxon>
    </lineage>
</organism>
<evidence type="ECO:0000256" key="1">
    <source>
        <dbReference type="ARBA" id="ARBA00023015"/>
    </source>
</evidence>
<evidence type="ECO:0000313" key="5">
    <source>
        <dbReference type="EMBL" id="OCG76482.1"/>
    </source>
</evidence>
<dbReference type="InterPro" id="IPR016032">
    <property type="entry name" value="Sig_transdc_resp-reg_C-effctor"/>
</dbReference>
<dbReference type="Pfam" id="PF00196">
    <property type="entry name" value="GerE"/>
    <property type="match status" value="1"/>
</dbReference>
<gene>
    <name evidence="5" type="ORF">A7J15_11920</name>
</gene>
<keyword evidence="3" id="KW-0804">Transcription</keyword>
<dbReference type="RefSeq" id="WP_067028266.1">
    <property type="nucleotide sequence ID" value="NZ_JRNY01000011.1"/>
</dbReference>
<sequence>MVVVRLADVTGEDADAVIACRRRWPDATFLVESGVRWPPQLVEAGLKPQSVLHGRVFGFTPAEIVDRAGQLGLALDTDEAQWLIDRASSQVGFADAVIQAAAARGVLDEVAVREGCDAALAFFAEAAASGVIGPDTWELCAAIGRVGDVTPSALHALSSHSELTALVTEGLVANGLIVEKPELGLVGAPPGLRDSIVRMLAGNAAMGEVDERIGALALQLLDQGRADDAWSLVSDLLHVRTRVLTERWWLLDGLPVGETREWLEHATRTGADPRPRLALARALVDVTSVDHDGRIPPADRAHATLLLDEAARGELDAVATVAIDVLRGVLLRLAGRFEEAMAHHERVCTAIPPAPTTPAERRIACVAQVHAGISALDASAPDVAAQHLTAAASVAHQAGVPHLAVYAHELLRVVTAKAEPHATSYQTLVDNLVGGSAVNGPIDELQRLWTAMYALDIGAMQGELGEPSALVDDPLSIRMVLLATRAAAHGVLQHGGVALGEVEYTESEMQGFRLTGLHQAMLAWARSEGLIHTGRAADAHEMLAALPAAFDGPIPVALLRARALLALGDADRAAEALGPEPRHASGVLRVWEHAIRAEVHRRRGEPEAFSRTLAAGFVSAARSRAMLPFALQGVDALAAAIDGAADLPLDVSTRHFVEQLAAVRDELRRAGAARLTLSERERRVLTALVATASTRDLAEILRLSPNTVKTHLKNIYRKLGVSSRAAAIVTARRLSLLPDDPTGARLALPDEVG</sequence>
<proteinExistence type="predicted"/>
<dbReference type="PANTHER" id="PTHR44688:SF16">
    <property type="entry name" value="DNA-BINDING TRANSCRIPTIONAL ACTIVATOR DEVR_DOSR"/>
    <property type="match status" value="1"/>
</dbReference>
<keyword evidence="6" id="KW-1185">Reference proteome</keyword>
<evidence type="ECO:0000313" key="6">
    <source>
        <dbReference type="Proteomes" id="UP000093355"/>
    </source>
</evidence>
<dbReference type="GO" id="GO:0006355">
    <property type="term" value="P:regulation of DNA-templated transcription"/>
    <property type="evidence" value="ECO:0007669"/>
    <property type="project" value="InterPro"/>
</dbReference>
<dbReference type="OrthoDB" id="3178268at2"/>
<dbReference type="PANTHER" id="PTHR44688">
    <property type="entry name" value="DNA-BINDING TRANSCRIPTIONAL ACTIVATOR DEVR_DOSR"/>
    <property type="match status" value="1"/>
</dbReference>
<evidence type="ECO:0000256" key="3">
    <source>
        <dbReference type="ARBA" id="ARBA00023163"/>
    </source>
</evidence>
<dbReference type="CDD" id="cd06170">
    <property type="entry name" value="LuxR_C_like"/>
    <property type="match status" value="1"/>
</dbReference>
<keyword evidence="2" id="KW-0238">DNA-binding</keyword>
<dbReference type="Proteomes" id="UP000093355">
    <property type="component" value="Unassembled WGS sequence"/>
</dbReference>
<dbReference type="InterPro" id="IPR000792">
    <property type="entry name" value="Tscrpt_reg_LuxR_C"/>
</dbReference>
<protein>
    <recommendedName>
        <fullName evidence="4">HTH luxR-type domain-containing protein</fullName>
    </recommendedName>
</protein>
<dbReference type="Gene3D" id="1.10.10.10">
    <property type="entry name" value="Winged helix-like DNA-binding domain superfamily/Winged helix DNA-binding domain"/>
    <property type="match status" value="1"/>
</dbReference>
<evidence type="ECO:0000256" key="2">
    <source>
        <dbReference type="ARBA" id="ARBA00023125"/>
    </source>
</evidence>
<dbReference type="PRINTS" id="PR00038">
    <property type="entry name" value="HTHLUXR"/>
</dbReference>
<accession>A0A1B9NIQ2</accession>
<dbReference type="STRING" id="904291.A7J15_11920"/>
<keyword evidence="1" id="KW-0805">Transcription regulation</keyword>
<dbReference type="GO" id="GO:0003677">
    <property type="term" value="F:DNA binding"/>
    <property type="evidence" value="ECO:0007669"/>
    <property type="project" value="UniProtKB-KW"/>
</dbReference>
<dbReference type="PROSITE" id="PS50043">
    <property type="entry name" value="HTH_LUXR_2"/>
    <property type="match status" value="1"/>
</dbReference>
<comment type="caution">
    <text evidence="5">The sequence shown here is derived from an EMBL/GenBank/DDBJ whole genome shotgun (WGS) entry which is preliminary data.</text>
</comment>
<name>A0A1B9NIQ2_9MICO</name>
<dbReference type="SMART" id="SM00421">
    <property type="entry name" value="HTH_LUXR"/>
    <property type="match status" value="1"/>
</dbReference>
<feature type="domain" description="HTH luxR-type" evidence="4">
    <location>
        <begin position="670"/>
        <end position="735"/>
    </location>
</feature>
<dbReference type="SUPFAM" id="SSF46894">
    <property type="entry name" value="C-terminal effector domain of the bipartite response regulators"/>
    <property type="match status" value="1"/>
</dbReference>
<reference evidence="5 6" key="1">
    <citation type="submission" date="2016-05" db="EMBL/GenBank/DDBJ databases">
        <authorList>
            <person name="Lavstsen T."/>
            <person name="Jespersen J.S."/>
        </authorList>
    </citation>
    <scope>NUCLEOTIDE SEQUENCE [LARGE SCALE GENOMIC DNA]</scope>
    <source>
        <strain evidence="5 6">YLB-01</strain>
    </source>
</reference>
<dbReference type="EMBL" id="LXMD01000002">
    <property type="protein sequence ID" value="OCG76482.1"/>
    <property type="molecule type" value="Genomic_DNA"/>
</dbReference>
<evidence type="ECO:0000259" key="4">
    <source>
        <dbReference type="PROSITE" id="PS50043"/>
    </source>
</evidence>